<dbReference type="InterPro" id="IPR002938">
    <property type="entry name" value="FAD-bd"/>
</dbReference>
<keyword evidence="5" id="KW-0503">Monooxygenase</keyword>
<dbReference type="GO" id="GO:0071949">
    <property type="term" value="F:FAD binding"/>
    <property type="evidence" value="ECO:0007669"/>
    <property type="project" value="InterPro"/>
</dbReference>
<dbReference type="InterPro" id="IPR050493">
    <property type="entry name" value="FAD-dep_Monooxygenase_BioMet"/>
</dbReference>
<evidence type="ECO:0000256" key="1">
    <source>
        <dbReference type="ARBA" id="ARBA00007992"/>
    </source>
</evidence>
<keyword evidence="4" id="KW-0560">Oxidoreductase</keyword>
<evidence type="ECO:0000313" key="7">
    <source>
        <dbReference type="EMBL" id="KAJ8990358.1"/>
    </source>
</evidence>
<sequence length="414" mass="45721">MKVIIIGGGLGGPVLALALQQHNISSKIFELRDEHAPDGGSIALAPNALRVLDRVGVYDRISKQGYNFEEFHLLSSRNLSRIGTFLMGSQHKYGYKALRIFRGIVRHTLLELLRERGIELRYNSKLVDVQETERSTVIATFADGHTEEADFLVGADGIHSRGRTHLHPQAVPRFSGQMGIGGEITRSKLPNSGKDVHMPCLILGKGNSFLFLPSSPDGEVVSCSASVEAEDRSREEWTRLGNDKQRLYEELQVLHEKEGWPEIVHVASKELDKKSLSLWPFYKLPDLNSWTSPSGRVIIIGDAAHAMPPTGGQGAAMAFEDGVTLGDALALVDSNGVAPAPTLRRWQTARRERIKKVLEFTTTGGDVRKASSSTYVQIVKEWLMWAYLSWFDNDLGTTYIYGYDTKTAMASAGA</sequence>
<reference evidence="7" key="1">
    <citation type="submission" date="2023-01" db="EMBL/GenBank/DDBJ databases">
        <title>Exophiala dermititidis isolated from Cystic Fibrosis Patient.</title>
        <authorList>
            <person name="Kurbessoian T."/>
            <person name="Crocker A."/>
            <person name="Murante D."/>
            <person name="Hogan D.A."/>
            <person name="Stajich J.E."/>
        </authorList>
    </citation>
    <scope>NUCLEOTIDE SEQUENCE</scope>
    <source>
        <strain evidence="7">Ex8</strain>
    </source>
</reference>
<feature type="domain" description="FAD-binding" evidence="6">
    <location>
        <begin position="2"/>
        <end position="361"/>
    </location>
</feature>
<evidence type="ECO:0000259" key="6">
    <source>
        <dbReference type="Pfam" id="PF01494"/>
    </source>
</evidence>
<proteinExistence type="inferred from homology"/>
<evidence type="ECO:0000256" key="2">
    <source>
        <dbReference type="ARBA" id="ARBA00022630"/>
    </source>
</evidence>
<dbReference type="Pfam" id="PF01494">
    <property type="entry name" value="FAD_binding_3"/>
    <property type="match status" value="1"/>
</dbReference>
<evidence type="ECO:0000256" key="4">
    <source>
        <dbReference type="ARBA" id="ARBA00023002"/>
    </source>
</evidence>
<evidence type="ECO:0000313" key="8">
    <source>
        <dbReference type="Proteomes" id="UP001161757"/>
    </source>
</evidence>
<dbReference type="EMBL" id="JAJGCB010000011">
    <property type="protein sequence ID" value="KAJ8990358.1"/>
    <property type="molecule type" value="Genomic_DNA"/>
</dbReference>
<keyword evidence="2" id="KW-0285">Flavoprotein</keyword>
<dbReference type="PRINTS" id="PR00420">
    <property type="entry name" value="RNGMNOXGNASE"/>
</dbReference>
<comment type="similarity">
    <text evidence="1">Belongs to the paxM FAD-dependent monooxygenase family.</text>
</comment>
<dbReference type="Gene3D" id="3.50.50.60">
    <property type="entry name" value="FAD/NAD(P)-binding domain"/>
    <property type="match status" value="1"/>
</dbReference>
<dbReference type="PANTHER" id="PTHR13789">
    <property type="entry name" value="MONOOXYGENASE"/>
    <property type="match status" value="1"/>
</dbReference>
<name>A0AAN6IU26_EXODE</name>
<keyword evidence="3" id="KW-0274">FAD</keyword>
<dbReference type="PANTHER" id="PTHR13789:SF316">
    <property type="entry name" value="FAD-BINDING DOMAIN-CONTAINING PROTEIN"/>
    <property type="match status" value="1"/>
</dbReference>
<accession>A0AAN6IU26</accession>
<dbReference type="InterPro" id="IPR036188">
    <property type="entry name" value="FAD/NAD-bd_sf"/>
</dbReference>
<protein>
    <recommendedName>
        <fullName evidence="6">FAD-binding domain-containing protein</fullName>
    </recommendedName>
</protein>
<dbReference type="AlphaFoldDB" id="A0AAN6IU26"/>
<comment type="caution">
    <text evidence="7">The sequence shown here is derived from an EMBL/GenBank/DDBJ whole genome shotgun (WGS) entry which is preliminary data.</text>
</comment>
<evidence type="ECO:0000256" key="3">
    <source>
        <dbReference type="ARBA" id="ARBA00022827"/>
    </source>
</evidence>
<gene>
    <name evidence="7" type="ORF">HRR80_005843</name>
</gene>
<dbReference type="Proteomes" id="UP001161757">
    <property type="component" value="Unassembled WGS sequence"/>
</dbReference>
<organism evidence="7 8">
    <name type="scientific">Exophiala dermatitidis</name>
    <name type="common">Black yeast-like fungus</name>
    <name type="synonym">Wangiella dermatitidis</name>
    <dbReference type="NCBI Taxonomy" id="5970"/>
    <lineage>
        <taxon>Eukaryota</taxon>
        <taxon>Fungi</taxon>
        <taxon>Dikarya</taxon>
        <taxon>Ascomycota</taxon>
        <taxon>Pezizomycotina</taxon>
        <taxon>Eurotiomycetes</taxon>
        <taxon>Chaetothyriomycetidae</taxon>
        <taxon>Chaetothyriales</taxon>
        <taxon>Herpotrichiellaceae</taxon>
        <taxon>Exophiala</taxon>
    </lineage>
</organism>
<dbReference type="GO" id="GO:0004497">
    <property type="term" value="F:monooxygenase activity"/>
    <property type="evidence" value="ECO:0007669"/>
    <property type="project" value="UniProtKB-KW"/>
</dbReference>
<dbReference type="SUPFAM" id="SSF51905">
    <property type="entry name" value="FAD/NAD(P)-binding domain"/>
    <property type="match status" value="1"/>
</dbReference>
<evidence type="ECO:0000256" key="5">
    <source>
        <dbReference type="ARBA" id="ARBA00023033"/>
    </source>
</evidence>